<proteinExistence type="predicted"/>
<dbReference type="RefSeq" id="WP_185913071.1">
    <property type="nucleotide sequence ID" value="NZ_JBBAGV010000002.1"/>
</dbReference>
<accession>A0ABU8HPM3</accession>
<evidence type="ECO:0000313" key="2">
    <source>
        <dbReference type="Proteomes" id="UP001365619"/>
    </source>
</evidence>
<comment type="caution">
    <text evidence="1">The sequence shown here is derived from an EMBL/GenBank/DDBJ whole genome shotgun (WGS) entry which is preliminary data.</text>
</comment>
<evidence type="ECO:0008006" key="3">
    <source>
        <dbReference type="Google" id="ProtNLM"/>
    </source>
</evidence>
<name>A0ABU8HPM3_9BACI</name>
<evidence type="ECO:0000313" key="1">
    <source>
        <dbReference type="EMBL" id="MEI5928401.1"/>
    </source>
</evidence>
<dbReference type="Proteomes" id="UP001365619">
    <property type="component" value="Unassembled WGS sequence"/>
</dbReference>
<organism evidence="1 2">
    <name type="scientific">Bacillus luti</name>
    <dbReference type="NCBI Taxonomy" id="2026191"/>
    <lineage>
        <taxon>Bacteria</taxon>
        <taxon>Bacillati</taxon>
        <taxon>Bacillota</taxon>
        <taxon>Bacilli</taxon>
        <taxon>Bacillales</taxon>
        <taxon>Bacillaceae</taxon>
        <taxon>Bacillus</taxon>
        <taxon>Bacillus cereus group</taxon>
    </lineage>
</organism>
<reference evidence="1 2" key="1">
    <citation type="submission" date="2024-03" db="EMBL/GenBank/DDBJ databases">
        <title>A Rare Waterborne Outbreak of Bacillus cereus in China: Epidemiologic Survey, Genomic Insights and Virulence Characteristics.</title>
        <authorList>
            <person name="Wang S."/>
        </authorList>
    </citation>
    <scope>NUCLEOTIDE SEQUENCE [LARGE SCALE GENOMIC DNA]</scope>
    <source>
        <strain evidence="1 2">BC008</strain>
    </source>
</reference>
<keyword evidence="2" id="KW-1185">Reference proteome</keyword>
<gene>
    <name evidence="1" type="ORF">WBS43_06690</name>
</gene>
<dbReference type="Gene3D" id="1.10.30.50">
    <property type="match status" value="1"/>
</dbReference>
<protein>
    <recommendedName>
        <fullName evidence="3">HNH domain-containing protein</fullName>
    </recommendedName>
</protein>
<dbReference type="EMBL" id="JBBAGW010000002">
    <property type="protein sequence ID" value="MEI5928401.1"/>
    <property type="molecule type" value="Genomic_DNA"/>
</dbReference>
<sequence>MIPIANPILKELASAHYKAVREQLIIDGNFRKLSYWFKKHGSNISLKDAIMAPVPLLEQIATNYSSAPGNDILKDMYNNLFSKSRKSIGLHKYTSAKLVENLNIKVCPYCNRNHINNVPNGKTVKRTSQLDHFFNKRDYPYLAMSFFNLIPVCPSCNLLKHHYDISASPYDERINWEEAVRFNFGINSADFLKDEKQVFVKVKFSTALQGNFKVLKLDKQYEMHNDIVHELLKKGVIYSPKKLEEIMRNHVGLFQSKEEMLRVIYGNQLETEHLGKRPLSKLTSDIVSRMYF</sequence>